<dbReference type="STRING" id="643562.Daes_0509"/>
<sequence length="177" mass="19096" precursor="true">MKLLRRILFQSMSIVLLSAILALAANAVRPDAIPLIHAESSAVDLAGGSDTIEIKDAAMLFASGRALFLDARTRLEYNYGHIRGALSLPPDEFGELYPLLAAKIRQAEILITYCDGERCPLSHELAEKLTAAGLVNVRVLVNGWTVWTREQLPTETGGASLHSAYPPPSALCPDCGQ</sequence>
<name>E6VXS1_PSEA9</name>
<dbReference type="KEGG" id="das:Daes_0509"/>
<dbReference type="Proteomes" id="UP000002191">
    <property type="component" value="Chromosome"/>
</dbReference>
<dbReference type="InterPro" id="IPR001763">
    <property type="entry name" value="Rhodanese-like_dom"/>
</dbReference>
<dbReference type="SMART" id="SM00450">
    <property type="entry name" value="RHOD"/>
    <property type="match status" value="1"/>
</dbReference>
<keyword evidence="1" id="KW-0732">Signal</keyword>
<dbReference type="RefSeq" id="WP_013513466.1">
    <property type="nucleotide sequence ID" value="NC_014844.1"/>
</dbReference>
<gene>
    <name evidence="3" type="ordered locus">Daes_0509</name>
</gene>
<dbReference type="OrthoDB" id="9789348at2"/>
<proteinExistence type="predicted"/>
<dbReference type="SUPFAM" id="SSF52821">
    <property type="entry name" value="Rhodanese/Cell cycle control phosphatase"/>
    <property type="match status" value="1"/>
</dbReference>
<dbReference type="InterPro" id="IPR036873">
    <property type="entry name" value="Rhodanese-like_dom_sf"/>
</dbReference>
<organism evidence="3 4">
    <name type="scientific">Pseudodesulfovibrio aespoeensis (strain ATCC 700646 / DSM 10631 / Aspo-2)</name>
    <name type="common">Desulfovibrio aespoeensis</name>
    <dbReference type="NCBI Taxonomy" id="643562"/>
    <lineage>
        <taxon>Bacteria</taxon>
        <taxon>Pseudomonadati</taxon>
        <taxon>Thermodesulfobacteriota</taxon>
        <taxon>Desulfovibrionia</taxon>
        <taxon>Desulfovibrionales</taxon>
        <taxon>Desulfovibrionaceae</taxon>
    </lineage>
</organism>
<accession>E6VXS1</accession>
<feature type="domain" description="Rhodanese" evidence="2">
    <location>
        <begin position="62"/>
        <end position="156"/>
    </location>
</feature>
<dbReference type="Gene3D" id="3.40.250.10">
    <property type="entry name" value="Rhodanese-like domain"/>
    <property type="match status" value="1"/>
</dbReference>
<dbReference type="AlphaFoldDB" id="E6VXS1"/>
<evidence type="ECO:0000313" key="3">
    <source>
        <dbReference type="EMBL" id="ADU61529.1"/>
    </source>
</evidence>
<feature type="signal peptide" evidence="1">
    <location>
        <begin position="1"/>
        <end position="27"/>
    </location>
</feature>
<dbReference type="EMBL" id="CP002431">
    <property type="protein sequence ID" value="ADU61529.1"/>
    <property type="molecule type" value="Genomic_DNA"/>
</dbReference>
<dbReference type="PROSITE" id="PS50206">
    <property type="entry name" value="RHODANESE_3"/>
    <property type="match status" value="1"/>
</dbReference>
<reference evidence="3 4" key="2">
    <citation type="journal article" date="2014" name="Genome Announc.">
        <title>Complete Genome Sequence of the Subsurface, Mesophilic Sulfate-Reducing Bacterium Desulfovibrio aespoeensis Aspo-2.</title>
        <authorList>
            <person name="Pedersen K."/>
            <person name="Bengtsson A."/>
            <person name="Edlund J."/>
            <person name="Rabe L."/>
            <person name="Hazen T."/>
            <person name="Chakraborty R."/>
            <person name="Goodwin L."/>
            <person name="Shapiro N."/>
        </authorList>
    </citation>
    <scope>NUCLEOTIDE SEQUENCE [LARGE SCALE GENOMIC DNA]</scope>
    <source>
        <strain evidence="4">ATCC 700646 / DSM 10631 / Aspo-2</strain>
    </source>
</reference>
<dbReference type="eggNOG" id="COG0607">
    <property type="taxonomic scope" value="Bacteria"/>
</dbReference>
<reference evidence="4" key="1">
    <citation type="submission" date="2010-12" db="EMBL/GenBank/DDBJ databases">
        <title>Complete sequence of Desulfovibrio aespoeensis Aspo-2.</title>
        <authorList>
            <consortium name="US DOE Joint Genome Institute"/>
            <person name="Lucas S."/>
            <person name="Copeland A."/>
            <person name="Lapidus A."/>
            <person name="Cheng J.-F."/>
            <person name="Goodwin L."/>
            <person name="Pitluck S."/>
            <person name="Chertkov O."/>
            <person name="Misra M."/>
            <person name="Detter J.C."/>
            <person name="Han C."/>
            <person name="Tapia R."/>
            <person name="Land M."/>
            <person name="Hauser L."/>
            <person name="Kyrpides N."/>
            <person name="Ivanova N."/>
            <person name="Ovchinnikova G."/>
            <person name="Pedersen K."/>
            <person name="Jagevall S."/>
            <person name="Hazen T."/>
            <person name="Woyke T."/>
        </authorList>
    </citation>
    <scope>NUCLEOTIDE SEQUENCE [LARGE SCALE GENOMIC DNA]</scope>
    <source>
        <strain evidence="4">ATCC 700646 / DSM 10631 / Aspo-2</strain>
    </source>
</reference>
<dbReference type="HOGENOM" id="CLU_089574_8_0_7"/>
<dbReference type="CDD" id="cd00158">
    <property type="entry name" value="RHOD"/>
    <property type="match status" value="1"/>
</dbReference>
<evidence type="ECO:0000256" key="1">
    <source>
        <dbReference type="SAM" id="SignalP"/>
    </source>
</evidence>
<dbReference type="Pfam" id="PF00581">
    <property type="entry name" value="Rhodanese"/>
    <property type="match status" value="1"/>
</dbReference>
<protein>
    <submittedName>
        <fullName evidence="3">Rhodanese domain protein</fullName>
    </submittedName>
</protein>
<evidence type="ECO:0000313" key="4">
    <source>
        <dbReference type="Proteomes" id="UP000002191"/>
    </source>
</evidence>
<feature type="chain" id="PRO_5003211198" evidence="1">
    <location>
        <begin position="28"/>
        <end position="177"/>
    </location>
</feature>
<keyword evidence="4" id="KW-1185">Reference proteome</keyword>
<evidence type="ECO:0000259" key="2">
    <source>
        <dbReference type="PROSITE" id="PS50206"/>
    </source>
</evidence>